<dbReference type="InterPro" id="IPR043128">
    <property type="entry name" value="Rev_trsase/Diguanyl_cyclase"/>
</dbReference>
<accession>A0ABQ4XTR3</accession>
<dbReference type="GO" id="GO:0003964">
    <property type="term" value="F:RNA-directed DNA polymerase activity"/>
    <property type="evidence" value="ECO:0007669"/>
    <property type="project" value="UniProtKB-KW"/>
</dbReference>
<reference evidence="3" key="2">
    <citation type="submission" date="2022-01" db="EMBL/GenBank/DDBJ databases">
        <authorList>
            <person name="Yamashiro T."/>
            <person name="Shiraishi A."/>
            <person name="Satake H."/>
            <person name="Nakayama K."/>
        </authorList>
    </citation>
    <scope>NUCLEOTIDE SEQUENCE</scope>
</reference>
<dbReference type="Gene3D" id="3.30.70.270">
    <property type="match status" value="1"/>
</dbReference>
<dbReference type="InterPro" id="IPR043502">
    <property type="entry name" value="DNA/RNA_pol_sf"/>
</dbReference>
<feature type="domain" description="Integrase zinc-binding" evidence="2">
    <location>
        <begin position="445"/>
        <end position="499"/>
    </location>
</feature>
<evidence type="ECO:0000259" key="1">
    <source>
        <dbReference type="Pfam" id="PF00078"/>
    </source>
</evidence>
<evidence type="ECO:0000313" key="3">
    <source>
        <dbReference type="EMBL" id="GJS68790.1"/>
    </source>
</evidence>
<evidence type="ECO:0000313" key="4">
    <source>
        <dbReference type="Proteomes" id="UP001151760"/>
    </source>
</evidence>
<dbReference type="Pfam" id="PF00078">
    <property type="entry name" value="RVT_1"/>
    <property type="match status" value="1"/>
</dbReference>
<dbReference type="PANTHER" id="PTHR24559">
    <property type="entry name" value="TRANSPOSON TY3-I GAG-POL POLYPROTEIN"/>
    <property type="match status" value="1"/>
</dbReference>
<evidence type="ECO:0000259" key="2">
    <source>
        <dbReference type="Pfam" id="PF17921"/>
    </source>
</evidence>
<gene>
    <name evidence="3" type="ORF">Tco_0683355</name>
</gene>
<protein>
    <submittedName>
        <fullName evidence="3">Reverse transcriptase domain-containing protein</fullName>
    </submittedName>
</protein>
<keyword evidence="3" id="KW-0695">RNA-directed DNA polymerase</keyword>
<sequence length="521" mass="61305">MDEDELVQIILGRPFLATARAVIDVHEGKLSLRVQSETVTFNIRKSMKPKHSHDDYLYCVNHTAKMIQEQWVDIVSHDRKWAEEEEEDDSNKVHVVSFYPRTETIKPLEWKALENRLKPSSVEPPKLELKELLEVLKNHKGTIAWSITDIKGIDSSFCTHKILMEDEFKPSVQPQRRVNPNIKEVVKKEVIKLFDAGLIYPISDSPWVSHVQVVPKKRSMTLVKNEKDELIPQRMVTGWCVCIDYRKLNNATRKDHFLLPFIDQMLKRLAGHEYYCFLNGFLGYFQIPIALEDQEKTIFTCPYGTFAYKRMPFRLCNAPATFQRCMIAIFHELVKDCMEIRDKKGAKNLAANHLSRLENPDLGKLTKAEIRDLFPKERLMEISNKNNEPWYADYASYLASRVLPFRSTRQEKQKFFCNLRHYFWDEPFLYKQYVDRIIRRYVARDEAAQILRQCHSEPSRGHHGIATTARKVFEAGFYWPHIFRDARKLVQVWDACQQAGNISLKDETSQKYIQFYEIFDV</sequence>
<dbReference type="Gene3D" id="1.10.340.70">
    <property type="match status" value="1"/>
</dbReference>
<keyword evidence="3" id="KW-0808">Transferase</keyword>
<dbReference type="CDD" id="cd01647">
    <property type="entry name" value="RT_LTR"/>
    <property type="match status" value="1"/>
</dbReference>
<feature type="domain" description="Reverse transcriptase" evidence="1">
    <location>
        <begin position="240"/>
        <end position="337"/>
    </location>
</feature>
<dbReference type="PANTHER" id="PTHR24559:SF444">
    <property type="entry name" value="REVERSE TRANSCRIPTASE DOMAIN-CONTAINING PROTEIN"/>
    <property type="match status" value="1"/>
</dbReference>
<keyword evidence="4" id="KW-1185">Reference proteome</keyword>
<dbReference type="InterPro" id="IPR000477">
    <property type="entry name" value="RT_dom"/>
</dbReference>
<dbReference type="Pfam" id="PF17921">
    <property type="entry name" value="Integrase_H2C2"/>
    <property type="match status" value="1"/>
</dbReference>
<dbReference type="InterPro" id="IPR053134">
    <property type="entry name" value="RNA-dir_DNA_polymerase"/>
</dbReference>
<name>A0ABQ4XTR3_9ASTR</name>
<organism evidence="3 4">
    <name type="scientific">Tanacetum coccineum</name>
    <dbReference type="NCBI Taxonomy" id="301880"/>
    <lineage>
        <taxon>Eukaryota</taxon>
        <taxon>Viridiplantae</taxon>
        <taxon>Streptophyta</taxon>
        <taxon>Embryophyta</taxon>
        <taxon>Tracheophyta</taxon>
        <taxon>Spermatophyta</taxon>
        <taxon>Magnoliopsida</taxon>
        <taxon>eudicotyledons</taxon>
        <taxon>Gunneridae</taxon>
        <taxon>Pentapetalae</taxon>
        <taxon>asterids</taxon>
        <taxon>campanulids</taxon>
        <taxon>Asterales</taxon>
        <taxon>Asteraceae</taxon>
        <taxon>Asteroideae</taxon>
        <taxon>Anthemideae</taxon>
        <taxon>Anthemidinae</taxon>
        <taxon>Tanacetum</taxon>
    </lineage>
</organism>
<dbReference type="InterPro" id="IPR041588">
    <property type="entry name" value="Integrase_H2C2"/>
</dbReference>
<dbReference type="SUPFAM" id="SSF56672">
    <property type="entry name" value="DNA/RNA polymerases"/>
    <property type="match status" value="1"/>
</dbReference>
<dbReference type="Gene3D" id="3.10.10.10">
    <property type="entry name" value="HIV Type 1 Reverse Transcriptase, subunit A, domain 1"/>
    <property type="match status" value="1"/>
</dbReference>
<keyword evidence="3" id="KW-0548">Nucleotidyltransferase</keyword>
<dbReference type="Proteomes" id="UP001151760">
    <property type="component" value="Unassembled WGS sequence"/>
</dbReference>
<proteinExistence type="predicted"/>
<comment type="caution">
    <text evidence="3">The sequence shown here is derived from an EMBL/GenBank/DDBJ whole genome shotgun (WGS) entry which is preliminary data.</text>
</comment>
<dbReference type="EMBL" id="BQNB010009815">
    <property type="protein sequence ID" value="GJS68790.1"/>
    <property type="molecule type" value="Genomic_DNA"/>
</dbReference>
<reference evidence="3" key="1">
    <citation type="journal article" date="2022" name="Int. J. Mol. Sci.">
        <title>Draft Genome of Tanacetum Coccineum: Genomic Comparison of Closely Related Tanacetum-Family Plants.</title>
        <authorList>
            <person name="Yamashiro T."/>
            <person name="Shiraishi A."/>
            <person name="Nakayama K."/>
            <person name="Satake H."/>
        </authorList>
    </citation>
    <scope>NUCLEOTIDE SEQUENCE</scope>
</reference>